<name>A0A286H7L6_9ACTN</name>
<gene>
    <name evidence="2" type="ORF">SAMN06272739_4347</name>
</gene>
<dbReference type="InterPro" id="IPR037119">
    <property type="entry name" value="Haem_oxidase_HugZ-like_sf"/>
</dbReference>
<dbReference type="SUPFAM" id="SSF50475">
    <property type="entry name" value="FMN-binding split barrel"/>
    <property type="match status" value="1"/>
</dbReference>
<evidence type="ECO:0000313" key="2">
    <source>
        <dbReference type="EMBL" id="SOE03790.1"/>
    </source>
</evidence>
<protein>
    <recommendedName>
        <fullName evidence="4">DUF2470 domain-containing protein</fullName>
    </recommendedName>
</protein>
<reference evidence="3" key="1">
    <citation type="submission" date="2017-09" db="EMBL/GenBank/DDBJ databases">
        <authorList>
            <person name="Varghese N."/>
            <person name="Submissions S."/>
        </authorList>
    </citation>
    <scope>NUCLEOTIDE SEQUENCE [LARGE SCALE GENOMIC DNA]</scope>
    <source>
        <strain evidence="3">DSM 44270</strain>
    </source>
</reference>
<dbReference type="OrthoDB" id="3381348at2"/>
<evidence type="ECO:0008006" key="4">
    <source>
        <dbReference type="Google" id="ProtNLM"/>
    </source>
</evidence>
<dbReference type="Gene3D" id="3.20.180.10">
    <property type="entry name" value="PNP-oxidase-like"/>
    <property type="match status" value="1"/>
</dbReference>
<keyword evidence="3" id="KW-1185">Reference proteome</keyword>
<feature type="region of interest" description="Disordered" evidence="1">
    <location>
        <begin position="1"/>
        <end position="20"/>
    </location>
</feature>
<organism evidence="2 3">
    <name type="scientific">Blastococcus haudaquaticus</name>
    <dbReference type="NCBI Taxonomy" id="1938745"/>
    <lineage>
        <taxon>Bacteria</taxon>
        <taxon>Bacillati</taxon>
        <taxon>Actinomycetota</taxon>
        <taxon>Actinomycetes</taxon>
        <taxon>Geodermatophilales</taxon>
        <taxon>Geodermatophilaceae</taxon>
        <taxon>Blastococcus</taxon>
    </lineage>
</organism>
<feature type="compositionally biased region" description="Low complexity" evidence="1">
    <location>
        <begin position="1"/>
        <end position="14"/>
    </location>
</feature>
<dbReference type="EMBL" id="OCNK01000008">
    <property type="protein sequence ID" value="SOE03790.1"/>
    <property type="molecule type" value="Genomic_DNA"/>
</dbReference>
<evidence type="ECO:0000313" key="3">
    <source>
        <dbReference type="Proteomes" id="UP000219482"/>
    </source>
</evidence>
<dbReference type="Proteomes" id="UP000219482">
    <property type="component" value="Unassembled WGS sequence"/>
</dbReference>
<sequence>MTAGSTHSSATTAHQPPAAERARTVAARPAASLYCAGLGISQLWGAATTRHGDVLLVVPTAGAVTTALADSPLGDVPARLTVTDRTSLPLAHPVRGLVQLSGWVTPVTEEHMARLVLDFADAHACDALFDVGLTATLVRLDLAEVVLEEAGMSTDVEPEDFLAARPDVVSAAEAELMAAERCALDRLSGRVQRWAGRQDDVRLLGLDRFGVRFRVQSRRGCYDVRVPFESPLEGPDGFGAAVEHLLRCGPA</sequence>
<proteinExistence type="predicted"/>
<accession>A0A286H7L6</accession>
<dbReference type="RefSeq" id="WP_097186038.1">
    <property type="nucleotide sequence ID" value="NZ_OCNK01000008.1"/>
</dbReference>
<dbReference type="AlphaFoldDB" id="A0A286H7L6"/>
<evidence type="ECO:0000256" key="1">
    <source>
        <dbReference type="SAM" id="MobiDB-lite"/>
    </source>
</evidence>